<dbReference type="AlphaFoldDB" id="A0A834XX02"/>
<proteinExistence type="predicted"/>
<evidence type="ECO:0000313" key="3">
    <source>
        <dbReference type="Proteomes" id="UP000639338"/>
    </source>
</evidence>
<keyword evidence="1" id="KW-0472">Membrane</keyword>
<dbReference type="Pfam" id="PF06979">
    <property type="entry name" value="TMEM70"/>
    <property type="match status" value="1"/>
</dbReference>
<organism evidence="2 3">
    <name type="scientific">Aphidius gifuensis</name>
    <name type="common">Parasitoid wasp</name>
    <dbReference type="NCBI Taxonomy" id="684658"/>
    <lineage>
        <taxon>Eukaryota</taxon>
        <taxon>Metazoa</taxon>
        <taxon>Ecdysozoa</taxon>
        <taxon>Arthropoda</taxon>
        <taxon>Hexapoda</taxon>
        <taxon>Insecta</taxon>
        <taxon>Pterygota</taxon>
        <taxon>Neoptera</taxon>
        <taxon>Endopterygota</taxon>
        <taxon>Hymenoptera</taxon>
        <taxon>Apocrita</taxon>
        <taxon>Ichneumonoidea</taxon>
        <taxon>Braconidae</taxon>
        <taxon>Aphidiinae</taxon>
        <taxon>Aphidius</taxon>
    </lineage>
</organism>
<dbReference type="PANTHER" id="PTHR14549:SF2">
    <property type="entry name" value="TRANSMEMBRANE PROTEIN 223"/>
    <property type="match status" value="1"/>
</dbReference>
<dbReference type="GO" id="GO:0005739">
    <property type="term" value="C:mitochondrion"/>
    <property type="evidence" value="ECO:0007669"/>
    <property type="project" value="TreeGrafter"/>
</dbReference>
<comment type="caution">
    <text evidence="2">The sequence shown here is derived from an EMBL/GenBank/DDBJ whole genome shotgun (WGS) entry which is preliminary data.</text>
</comment>
<dbReference type="Proteomes" id="UP000639338">
    <property type="component" value="Unassembled WGS sequence"/>
</dbReference>
<accession>A0A834XX02</accession>
<dbReference type="EMBL" id="JACMRX010000003">
    <property type="protein sequence ID" value="KAF7992356.1"/>
    <property type="molecule type" value="Genomic_DNA"/>
</dbReference>
<dbReference type="OrthoDB" id="5950063at2759"/>
<keyword evidence="3" id="KW-1185">Reference proteome</keyword>
<keyword evidence="1" id="KW-0812">Transmembrane</keyword>
<name>A0A834XX02_APHGI</name>
<evidence type="ECO:0000313" key="2">
    <source>
        <dbReference type="EMBL" id="KAF7992356.1"/>
    </source>
</evidence>
<sequence length="250" mass="28738">MSHNLLKTLTFVRTNILQKFPVNCNTRCYGITQGNITRLNNISQKLNENFKKNSILLTQQLRNVHHSHLDVNTNIINNVILWKHDGTKYMKNITIFGIFQLVVLTGFSFSVLHLIPTKNIDETYLDYLSHAYFGISVVAIPLITGIIAMILIRFYVHRSVKTIILNRGGKNITLITYHMWKGATSKVVPVDDIVIRRSRSEVKNYMPLNIKSTRLYHLLDGNGVFVNPDLFDHTIGYDKEKAEQAARKKK</sequence>
<protein>
    <submittedName>
        <fullName evidence="2">Uncharacterized protein</fullName>
    </submittedName>
</protein>
<evidence type="ECO:0000256" key="1">
    <source>
        <dbReference type="SAM" id="Phobius"/>
    </source>
</evidence>
<dbReference type="InterPro" id="IPR045325">
    <property type="entry name" value="TMEM70/TMEM186/TMEM223"/>
</dbReference>
<gene>
    <name evidence="2" type="ORF">HCN44_001681</name>
</gene>
<dbReference type="InterPro" id="IPR026100">
    <property type="entry name" value="Tmem223"/>
</dbReference>
<dbReference type="PANTHER" id="PTHR14549">
    <property type="entry name" value="TRANSMEMBRANE PROTEIN 223"/>
    <property type="match status" value="1"/>
</dbReference>
<feature type="transmembrane region" description="Helical" evidence="1">
    <location>
        <begin position="132"/>
        <end position="156"/>
    </location>
</feature>
<reference evidence="2 3" key="1">
    <citation type="submission" date="2020-08" db="EMBL/GenBank/DDBJ databases">
        <title>Aphidius gifuensis genome sequencing and assembly.</title>
        <authorList>
            <person name="Du Z."/>
        </authorList>
    </citation>
    <scope>NUCLEOTIDE SEQUENCE [LARGE SCALE GENOMIC DNA]</scope>
    <source>
        <strain evidence="2">YNYX2018</strain>
        <tissue evidence="2">Adults</tissue>
    </source>
</reference>
<keyword evidence="1" id="KW-1133">Transmembrane helix</keyword>
<feature type="transmembrane region" description="Helical" evidence="1">
    <location>
        <begin position="93"/>
        <end position="112"/>
    </location>
</feature>